<accession>A0A9P0GLJ1</accession>
<dbReference type="AlphaFoldDB" id="A0A9P0GLJ1"/>
<organism evidence="1 2">
    <name type="scientific">Psylliodes chrysocephalus</name>
    <dbReference type="NCBI Taxonomy" id="3402493"/>
    <lineage>
        <taxon>Eukaryota</taxon>
        <taxon>Metazoa</taxon>
        <taxon>Ecdysozoa</taxon>
        <taxon>Arthropoda</taxon>
        <taxon>Hexapoda</taxon>
        <taxon>Insecta</taxon>
        <taxon>Pterygota</taxon>
        <taxon>Neoptera</taxon>
        <taxon>Endopterygota</taxon>
        <taxon>Coleoptera</taxon>
        <taxon>Polyphaga</taxon>
        <taxon>Cucujiformia</taxon>
        <taxon>Chrysomeloidea</taxon>
        <taxon>Chrysomelidae</taxon>
        <taxon>Galerucinae</taxon>
        <taxon>Alticini</taxon>
        <taxon>Psylliodes</taxon>
    </lineage>
</organism>
<evidence type="ECO:0000313" key="1">
    <source>
        <dbReference type="EMBL" id="CAH1114141.1"/>
    </source>
</evidence>
<reference evidence="1" key="1">
    <citation type="submission" date="2022-01" db="EMBL/GenBank/DDBJ databases">
        <authorList>
            <person name="King R."/>
        </authorList>
    </citation>
    <scope>NUCLEOTIDE SEQUENCE</scope>
</reference>
<protein>
    <submittedName>
        <fullName evidence="1">Uncharacterized protein</fullName>
    </submittedName>
</protein>
<dbReference type="PRINTS" id="PR02028">
    <property type="entry name" value="CMYCBINDINGP"/>
</dbReference>
<name>A0A9P0GLJ1_9CUCU</name>
<dbReference type="Proteomes" id="UP001153636">
    <property type="component" value="Chromosome 8"/>
</dbReference>
<proteinExistence type="predicted"/>
<gene>
    <name evidence="1" type="ORF">PSYICH_LOCUS14534</name>
</gene>
<keyword evidence="2" id="KW-1185">Reference proteome</keyword>
<dbReference type="OrthoDB" id="524165at2759"/>
<evidence type="ECO:0000313" key="2">
    <source>
        <dbReference type="Proteomes" id="UP001153636"/>
    </source>
</evidence>
<sequence>MCVAHTSKKTPGKRGDFQKFLEKAGIVDLLTNVIADIFEQLVKPESVTVFVIDKLSREAGLDTYTYLKAKYVDTLDHLKTADKELEVLKARLSKLQCIEAAHSEGEQEI</sequence>
<dbReference type="EMBL" id="OV651820">
    <property type="protein sequence ID" value="CAH1114141.1"/>
    <property type="molecule type" value="Genomic_DNA"/>
</dbReference>